<sequence length="564" mass="66520">MLIISTIRLEMNDWLYNAGLVGLYNILNHSNASSLKKNNNGFEFDIEELDNFEEKYFEYFMDKYQYILPYNKFESLSNYLNNFEEKYFKENSEFIGDINDYIGLLKKKLTSNSYSNTYPLLKDLDIDFFEEGKKLKKIKFKKNDTDEEKLKVIKETVESLILINSKLKEKVVKKYLCSKDVIYNIINNFWNNISILHKQNNKNDHFLQFKNDFVDTTLNYLKKDISKAKYNCCVCDRKITKLSKPESFDLVWINKIGVDQNRKSSHFWNFNNTSYICPVCNLVYACVPAGFNNYYGKGIYINKNNNFKSLVESNNISFKKDEGIHSYFDLENFTYRNILNSLESVEINKKRLELENIQIIKFDKENSLRPYTFNILSKSMINVLKKEKKRLEFIINKYIKVSNDDYISLYDATINNLYNNSLLFNLINESMNIQFRNDGIIKDFLINLIYINNTFLNTKGERGMNEKLITMAKFKGEEFKQYYKQKNSENKINGITYKLLNSLKTKNKNLFLDTIINSYMYLGKEIPSIILECNKNVESLQTIGYAFILGIQSTKKENIDKGGN</sequence>
<accession>A0A7G1G5A9</accession>
<evidence type="ECO:0000313" key="3">
    <source>
        <dbReference type="Proteomes" id="UP000516361"/>
    </source>
</evidence>
<proteinExistence type="predicted"/>
<evidence type="ECO:0000259" key="1">
    <source>
        <dbReference type="Pfam" id="PF09706"/>
    </source>
</evidence>
<dbReference type="InterPro" id="IPR010180">
    <property type="entry name" value="CRISPR-assoc_prot_CXXC-CXXC"/>
</dbReference>
<reference evidence="2 3" key="1">
    <citation type="submission" date="2018-06" db="EMBL/GenBank/DDBJ databases">
        <title>Genome sequencing of Oceanotoga sp. sy52.</title>
        <authorList>
            <person name="Mori K."/>
        </authorList>
    </citation>
    <scope>NUCLEOTIDE SEQUENCE [LARGE SCALE GENOMIC DNA]</scope>
    <source>
        <strain evidence="3">sy52</strain>
    </source>
</reference>
<name>A0A7G1G5A9_9BACT</name>
<dbReference type="Proteomes" id="UP000516361">
    <property type="component" value="Chromosome"/>
</dbReference>
<organism evidence="2 3">
    <name type="scientific">Tepiditoga spiralis</name>
    <dbReference type="NCBI Taxonomy" id="2108365"/>
    <lineage>
        <taxon>Bacteria</taxon>
        <taxon>Thermotogati</taxon>
        <taxon>Thermotogota</taxon>
        <taxon>Thermotogae</taxon>
        <taxon>Petrotogales</taxon>
        <taxon>Petrotogaceae</taxon>
        <taxon>Tepiditoga</taxon>
    </lineage>
</organism>
<dbReference type="RefSeq" id="WP_190615114.1">
    <property type="nucleotide sequence ID" value="NZ_AP018712.1"/>
</dbReference>
<dbReference type="InParanoid" id="A0A7G1G5A9"/>
<dbReference type="KEGG" id="ocy:OSSY52_01140"/>
<dbReference type="NCBIfam" id="TIGR01908">
    <property type="entry name" value="cas_CXXC_CXXC"/>
    <property type="match status" value="1"/>
</dbReference>
<dbReference type="AlphaFoldDB" id="A0A7G1G5A9"/>
<dbReference type="Pfam" id="PF09706">
    <property type="entry name" value="Cas_CXXC_CXXC"/>
    <property type="match status" value="1"/>
</dbReference>
<evidence type="ECO:0000313" key="2">
    <source>
        <dbReference type="EMBL" id="BBE29973.1"/>
    </source>
</evidence>
<dbReference type="InterPro" id="IPR019121">
    <property type="entry name" value="CRISPR-assoc_CXXC-CXXC_dom"/>
</dbReference>
<protein>
    <recommendedName>
        <fullName evidence="1">CRISPR-associated protein CXXC-CXXC domain-containing protein</fullName>
    </recommendedName>
</protein>
<gene>
    <name evidence="2" type="ORF">OSSY52_01140</name>
</gene>
<keyword evidence="3" id="KW-1185">Reference proteome</keyword>
<dbReference type="EMBL" id="AP018712">
    <property type="protein sequence ID" value="BBE29973.1"/>
    <property type="molecule type" value="Genomic_DNA"/>
</dbReference>
<feature type="domain" description="CRISPR-associated protein CXXC-CXXC" evidence="1">
    <location>
        <begin position="227"/>
        <end position="291"/>
    </location>
</feature>